<gene>
    <name evidence="1" type="ORF">AVEN_81075_1</name>
</gene>
<organism evidence="1 2">
    <name type="scientific">Araneus ventricosus</name>
    <name type="common">Orbweaver spider</name>
    <name type="synonym">Epeira ventricosa</name>
    <dbReference type="NCBI Taxonomy" id="182803"/>
    <lineage>
        <taxon>Eukaryota</taxon>
        <taxon>Metazoa</taxon>
        <taxon>Ecdysozoa</taxon>
        <taxon>Arthropoda</taxon>
        <taxon>Chelicerata</taxon>
        <taxon>Arachnida</taxon>
        <taxon>Araneae</taxon>
        <taxon>Araneomorphae</taxon>
        <taxon>Entelegynae</taxon>
        <taxon>Araneoidea</taxon>
        <taxon>Araneidae</taxon>
        <taxon>Araneus</taxon>
    </lineage>
</organism>
<keyword evidence="2" id="KW-1185">Reference proteome</keyword>
<reference evidence="1 2" key="1">
    <citation type="journal article" date="2019" name="Sci. Rep.">
        <title>Orb-weaving spider Araneus ventricosus genome elucidates the spidroin gene catalogue.</title>
        <authorList>
            <person name="Kono N."/>
            <person name="Nakamura H."/>
            <person name="Ohtoshi R."/>
            <person name="Moran D.A.P."/>
            <person name="Shinohara A."/>
            <person name="Yoshida Y."/>
            <person name="Fujiwara M."/>
            <person name="Mori M."/>
            <person name="Tomita M."/>
            <person name="Arakawa K."/>
        </authorList>
    </citation>
    <scope>NUCLEOTIDE SEQUENCE [LARGE SCALE GENOMIC DNA]</scope>
</reference>
<protein>
    <submittedName>
        <fullName evidence="1">Uncharacterized protein</fullName>
    </submittedName>
</protein>
<comment type="caution">
    <text evidence="1">The sequence shown here is derived from an EMBL/GenBank/DDBJ whole genome shotgun (WGS) entry which is preliminary data.</text>
</comment>
<evidence type="ECO:0000313" key="2">
    <source>
        <dbReference type="Proteomes" id="UP000499080"/>
    </source>
</evidence>
<sequence>MPGNARALISSKSTGRILSRVPKDCCKWGTPHEIGAACRIPNNEKSSSTTSSINRLWKQGLRQRLEIVLKSTGLFLKNPAWKTYVSMPSQS</sequence>
<proteinExistence type="predicted"/>
<dbReference type="Proteomes" id="UP000499080">
    <property type="component" value="Unassembled WGS sequence"/>
</dbReference>
<name>A0A4Y2M5K4_ARAVE</name>
<evidence type="ECO:0000313" key="1">
    <source>
        <dbReference type="EMBL" id="GBN21989.1"/>
    </source>
</evidence>
<dbReference type="AlphaFoldDB" id="A0A4Y2M5K4"/>
<accession>A0A4Y2M5K4</accession>
<dbReference type="EMBL" id="BGPR01006802">
    <property type="protein sequence ID" value="GBN21989.1"/>
    <property type="molecule type" value="Genomic_DNA"/>
</dbReference>